<dbReference type="GO" id="GO:0003841">
    <property type="term" value="F:1-acylglycerol-3-phosphate O-acyltransferase activity"/>
    <property type="evidence" value="ECO:0007669"/>
    <property type="project" value="TreeGrafter"/>
</dbReference>
<dbReference type="SMART" id="SM00563">
    <property type="entry name" value="PlsC"/>
    <property type="match status" value="1"/>
</dbReference>
<dbReference type="EMBL" id="PVSR01000028">
    <property type="protein sequence ID" value="PRW62642.1"/>
    <property type="molecule type" value="Genomic_DNA"/>
</dbReference>
<reference evidence="4 5" key="1">
    <citation type="submission" date="2018-03" db="EMBL/GenBank/DDBJ databases">
        <title>Actinopolyspora mortivallis from Sahara, screening for active biomolecules.</title>
        <authorList>
            <person name="Selama O."/>
            <person name="Wellington E.M.H."/>
            <person name="Hacene H."/>
        </authorList>
    </citation>
    <scope>NUCLEOTIDE SEQUENCE [LARGE SCALE GENOMIC DNA]</scope>
    <source>
        <strain evidence="4 5">M5A</strain>
    </source>
</reference>
<sequence length="239" mass="26792">MTGKLWLGIAVVVFYPLKTLLGRTRLTGLRNIPAEGPALLVLNHVSHIDPIYDAVAVHRAGRLPRFLAKNTLWNIPVLRGVLRGLGQIPVYRGTVDAQKSLREAHEALRSGKVVLIYPDGTITKDPDGWPMVPKIGVARLALEHDVPVIPVARWGTREIYDGYGKRFRPLPRKRVTTVFGEPLDLAEYRTKEPDTRTLREVTDLVMTRVRELLAEVRGEPAPTSFYSARKRTSGKEDHA</sequence>
<dbReference type="PANTHER" id="PTHR10434:SF55">
    <property type="entry name" value="POSSIBLE ACYLTRANSFERASE"/>
    <property type="match status" value="1"/>
</dbReference>
<dbReference type="GO" id="GO:0006654">
    <property type="term" value="P:phosphatidic acid biosynthetic process"/>
    <property type="evidence" value="ECO:0007669"/>
    <property type="project" value="TreeGrafter"/>
</dbReference>
<evidence type="ECO:0000259" key="3">
    <source>
        <dbReference type="SMART" id="SM00563"/>
    </source>
</evidence>
<dbReference type="AlphaFoldDB" id="A0A2T0GU70"/>
<name>A0A2T0GU70_ACTMO</name>
<organism evidence="4 5">
    <name type="scientific">Actinopolyspora mortivallis</name>
    <dbReference type="NCBI Taxonomy" id="33906"/>
    <lineage>
        <taxon>Bacteria</taxon>
        <taxon>Bacillati</taxon>
        <taxon>Actinomycetota</taxon>
        <taxon>Actinomycetes</taxon>
        <taxon>Actinopolysporales</taxon>
        <taxon>Actinopolysporaceae</taxon>
        <taxon>Actinopolyspora</taxon>
    </lineage>
</organism>
<evidence type="ECO:0000313" key="5">
    <source>
        <dbReference type="Proteomes" id="UP000239352"/>
    </source>
</evidence>
<feature type="domain" description="Phospholipid/glycerol acyltransferase" evidence="3">
    <location>
        <begin position="38"/>
        <end position="156"/>
    </location>
</feature>
<dbReference type="STRING" id="1050202.GCA_000384035_02334"/>
<dbReference type="PANTHER" id="PTHR10434">
    <property type="entry name" value="1-ACYL-SN-GLYCEROL-3-PHOSPHATE ACYLTRANSFERASE"/>
    <property type="match status" value="1"/>
</dbReference>
<evidence type="ECO:0000313" key="4">
    <source>
        <dbReference type="EMBL" id="PRW62642.1"/>
    </source>
</evidence>
<keyword evidence="2 4" id="KW-0012">Acyltransferase</keyword>
<keyword evidence="5" id="KW-1185">Reference proteome</keyword>
<dbReference type="CDD" id="cd07989">
    <property type="entry name" value="LPLAT_AGPAT-like"/>
    <property type="match status" value="1"/>
</dbReference>
<dbReference type="InterPro" id="IPR002123">
    <property type="entry name" value="Plipid/glycerol_acylTrfase"/>
</dbReference>
<dbReference type="SUPFAM" id="SSF69593">
    <property type="entry name" value="Glycerol-3-phosphate (1)-acyltransferase"/>
    <property type="match status" value="1"/>
</dbReference>
<dbReference type="GO" id="GO:0005886">
    <property type="term" value="C:plasma membrane"/>
    <property type="evidence" value="ECO:0007669"/>
    <property type="project" value="TreeGrafter"/>
</dbReference>
<keyword evidence="1 4" id="KW-0808">Transferase</keyword>
<comment type="caution">
    <text evidence="4">The sequence shown here is derived from an EMBL/GenBank/DDBJ whole genome shotgun (WGS) entry which is preliminary data.</text>
</comment>
<dbReference type="Proteomes" id="UP000239352">
    <property type="component" value="Unassembled WGS sequence"/>
</dbReference>
<evidence type="ECO:0000256" key="2">
    <source>
        <dbReference type="ARBA" id="ARBA00023315"/>
    </source>
</evidence>
<dbReference type="InParanoid" id="A0A2T0GU70"/>
<protein>
    <submittedName>
        <fullName evidence="4">1-acyl-sn-glycerol-3-phosphate acyltransferase</fullName>
    </submittedName>
</protein>
<proteinExistence type="predicted"/>
<dbReference type="Pfam" id="PF01553">
    <property type="entry name" value="Acyltransferase"/>
    <property type="match status" value="1"/>
</dbReference>
<accession>A0A2T0GU70</accession>
<evidence type="ECO:0000256" key="1">
    <source>
        <dbReference type="ARBA" id="ARBA00022679"/>
    </source>
</evidence>
<gene>
    <name evidence="4" type="ORF">CEP50_14455</name>
</gene>